<dbReference type="GO" id="GO:0006272">
    <property type="term" value="P:leading strand elongation"/>
    <property type="evidence" value="ECO:0007669"/>
    <property type="project" value="TreeGrafter"/>
</dbReference>
<dbReference type="InterPro" id="IPR013697">
    <property type="entry name" value="DNA_pol_e_suA_C"/>
</dbReference>
<dbReference type="GO" id="GO:0008270">
    <property type="term" value="F:zinc ion binding"/>
    <property type="evidence" value="ECO:0007669"/>
    <property type="project" value="UniProtKB-KW"/>
</dbReference>
<evidence type="ECO:0000313" key="3">
    <source>
        <dbReference type="EMBL" id="PRQ33194.1"/>
    </source>
</evidence>
<dbReference type="GO" id="GO:0008310">
    <property type="term" value="F:single-stranded DNA 3'-5' DNA exonuclease activity"/>
    <property type="evidence" value="ECO:0007669"/>
    <property type="project" value="TreeGrafter"/>
</dbReference>
<feature type="domain" description="DNA polymerase epsilon catalytic subunit A C-terminal" evidence="2">
    <location>
        <begin position="10"/>
        <end position="191"/>
    </location>
</feature>
<keyword evidence="1" id="KW-0408">Iron</keyword>
<comment type="cofactor">
    <cofactor evidence="1">
        <name>[4Fe-4S] cluster</name>
        <dbReference type="ChEBI" id="CHEBI:49883"/>
    </cofactor>
</comment>
<keyword evidence="1" id="KW-0411">Iron-sulfur</keyword>
<dbReference type="EMBL" id="PDCK01000043">
    <property type="protein sequence ID" value="PRQ33194.1"/>
    <property type="molecule type" value="Genomic_DNA"/>
</dbReference>
<dbReference type="SMART" id="SM01159">
    <property type="entry name" value="DUF1744"/>
    <property type="match status" value="1"/>
</dbReference>
<dbReference type="STRING" id="74649.A0A2P6QG92"/>
<dbReference type="GO" id="GO:0006297">
    <property type="term" value="P:nucleotide-excision repair, DNA gap filling"/>
    <property type="evidence" value="ECO:0007669"/>
    <property type="project" value="TreeGrafter"/>
</dbReference>
<keyword evidence="1 3" id="KW-0548">Nucleotidyltransferase</keyword>
<dbReference type="EC" id="2.7.7.7" evidence="1"/>
<evidence type="ECO:0000313" key="4">
    <source>
        <dbReference type="Proteomes" id="UP000238479"/>
    </source>
</evidence>
<dbReference type="InterPro" id="IPR029703">
    <property type="entry name" value="POL2"/>
</dbReference>
<keyword evidence="1" id="KW-0862">Zinc</keyword>
<proteinExistence type="inferred from homology"/>
<dbReference type="Proteomes" id="UP000238479">
    <property type="component" value="Chromosome 5"/>
</dbReference>
<keyword evidence="1 3" id="KW-0239">DNA-directed DNA polymerase</keyword>
<dbReference type="Gramene" id="PRQ33194">
    <property type="protein sequence ID" value="PRQ33194"/>
    <property type="gene ID" value="RchiOBHm_Chr5g0054881"/>
</dbReference>
<keyword evidence="1" id="KW-0479">Metal-binding</keyword>
<dbReference type="PANTHER" id="PTHR10670">
    <property type="entry name" value="DNA POLYMERASE EPSILON CATALYTIC SUBUNIT A"/>
    <property type="match status" value="1"/>
</dbReference>
<evidence type="ECO:0000256" key="1">
    <source>
        <dbReference type="RuleBase" id="RU365029"/>
    </source>
</evidence>
<dbReference type="GO" id="GO:0003887">
    <property type="term" value="F:DNA-directed DNA polymerase activity"/>
    <property type="evidence" value="ECO:0007669"/>
    <property type="project" value="UniProtKB-KW"/>
</dbReference>
<dbReference type="AlphaFoldDB" id="A0A2P6QG92"/>
<dbReference type="GO" id="GO:0045004">
    <property type="term" value="P:DNA replication proofreading"/>
    <property type="evidence" value="ECO:0007669"/>
    <property type="project" value="TreeGrafter"/>
</dbReference>
<dbReference type="GO" id="GO:0006287">
    <property type="term" value="P:base-excision repair, gap-filling"/>
    <property type="evidence" value="ECO:0007669"/>
    <property type="project" value="TreeGrafter"/>
</dbReference>
<keyword evidence="1" id="KW-0863">Zinc-finger</keyword>
<dbReference type="PANTHER" id="PTHR10670:SF0">
    <property type="entry name" value="DNA POLYMERASE EPSILON CATALYTIC SUBUNIT A"/>
    <property type="match status" value="1"/>
</dbReference>
<keyword evidence="1 3" id="KW-0808">Transferase</keyword>
<accession>A0A2P6QG92</accession>
<dbReference type="Pfam" id="PF08490">
    <property type="entry name" value="DUF1744"/>
    <property type="match status" value="1"/>
</dbReference>
<comment type="function">
    <text evidence="1">DNA polymerase II participates in chromosomal DNA replication.</text>
</comment>
<protein>
    <recommendedName>
        <fullName evidence="1">DNA polymerase epsilon catalytic subunit</fullName>
        <ecNumber evidence="1">2.7.7.7</ecNumber>
    </recommendedName>
</protein>
<dbReference type="GO" id="GO:0051539">
    <property type="term" value="F:4 iron, 4 sulfur cluster binding"/>
    <property type="evidence" value="ECO:0007669"/>
    <property type="project" value="UniProtKB-KW"/>
</dbReference>
<keyword evidence="4" id="KW-1185">Reference proteome</keyword>
<dbReference type="GO" id="GO:0008622">
    <property type="term" value="C:epsilon DNA polymerase complex"/>
    <property type="evidence" value="ECO:0007669"/>
    <property type="project" value="InterPro"/>
</dbReference>
<gene>
    <name evidence="3" type="ORF">RchiOBHm_Chr5g0054881</name>
</gene>
<comment type="subcellular location">
    <subcellularLocation>
        <location evidence="1">Nucleus</location>
    </subcellularLocation>
</comment>
<evidence type="ECO:0000259" key="2">
    <source>
        <dbReference type="SMART" id="SM01159"/>
    </source>
</evidence>
<sequence>MLIYVFGHWLITYMTFMSDRHDHGPTIAVIECPNVQLIKSGIRALDDFPCVSIPCNARDSQYQVLGWQQVAAKIGMQRCAASSQWLIDRISLSRYAHVPLGNFEVDSLMHTADIFFSRALRDSQQVLWISDDGIPDLGGINEEGGFFADEIHHLAVDALLKSNQVKEMEGGALLGFESDMTLTIKCNQSIHE</sequence>
<comment type="caution">
    <text evidence="3">The sequence shown here is derived from an EMBL/GenBank/DDBJ whole genome shotgun (WGS) entry which is preliminary data.</text>
</comment>
<keyword evidence="1" id="KW-0235">DNA replication</keyword>
<dbReference type="GO" id="GO:0000278">
    <property type="term" value="P:mitotic cell cycle"/>
    <property type="evidence" value="ECO:0007669"/>
    <property type="project" value="TreeGrafter"/>
</dbReference>
<comment type="similarity">
    <text evidence="1">Belongs to the DNA polymerase type-B family.</text>
</comment>
<organism evidence="3 4">
    <name type="scientific">Rosa chinensis</name>
    <name type="common">China rose</name>
    <dbReference type="NCBI Taxonomy" id="74649"/>
    <lineage>
        <taxon>Eukaryota</taxon>
        <taxon>Viridiplantae</taxon>
        <taxon>Streptophyta</taxon>
        <taxon>Embryophyta</taxon>
        <taxon>Tracheophyta</taxon>
        <taxon>Spermatophyta</taxon>
        <taxon>Magnoliopsida</taxon>
        <taxon>eudicotyledons</taxon>
        <taxon>Gunneridae</taxon>
        <taxon>Pentapetalae</taxon>
        <taxon>rosids</taxon>
        <taxon>fabids</taxon>
        <taxon>Rosales</taxon>
        <taxon>Rosaceae</taxon>
        <taxon>Rosoideae</taxon>
        <taxon>Rosoideae incertae sedis</taxon>
        <taxon>Rosa</taxon>
    </lineage>
</organism>
<name>A0A2P6QG92_ROSCH</name>
<comment type="catalytic activity">
    <reaction evidence="1">
        <text>DNA(n) + a 2'-deoxyribonucleoside 5'-triphosphate = DNA(n+1) + diphosphate</text>
        <dbReference type="Rhea" id="RHEA:22508"/>
        <dbReference type="Rhea" id="RHEA-COMP:17339"/>
        <dbReference type="Rhea" id="RHEA-COMP:17340"/>
        <dbReference type="ChEBI" id="CHEBI:33019"/>
        <dbReference type="ChEBI" id="CHEBI:61560"/>
        <dbReference type="ChEBI" id="CHEBI:173112"/>
        <dbReference type="EC" id="2.7.7.7"/>
    </reaction>
</comment>
<keyword evidence="1" id="KW-0238">DNA-binding</keyword>
<reference evidence="3 4" key="1">
    <citation type="journal article" date="2018" name="Nat. Genet.">
        <title>The Rosa genome provides new insights in the design of modern roses.</title>
        <authorList>
            <person name="Bendahmane M."/>
        </authorList>
    </citation>
    <scope>NUCLEOTIDE SEQUENCE [LARGE SCALE GENOMIC DNA]</scope>
    <source>
        <strain evidence="4">cv. Old Blush</strain>
    </source>
</reference>
<dbReference type="GO" id="GO:0003677">
    <property type="term" value="F:DNA binding"/>
    <property type="evidence" value="ECO:0007669"/>
    <property type="project" value="UniProtKB-KW"/>
</dbReference>
<keyword evidence="1" id="KW-0539">Nucleus</keyword>
<keyword evidence="1" id="KW-0004">4Fe-4S</keyword>